<dbReference type="Pfam" id="PF12867">
    <property type="entry name" value="DinB_2"/>
    <property type="match status" value="1"/>
</dbReference>
<reference evidence="2 3" key="1">
    <citation type="submission" date="2022-10" db="EMBL/GenBank/DDBJ databases">
        <title>Chitinophaga nivalis PC15 sp. nov., isolated from Pyeongchang county, South Korea.</title>
        <authorList>
            <person name="Trinh H.N."/>
        </authorList>
    </citation>
    <scope>NUCLEOTIDE SEQUENCE [LARGE SCALE GENOMIC DNA]</scope>
    <source>
        <strain evidence="2 3">PC14</strain>
    </source>
</reference>
<sequence>MSATISNVIEDTSAALLQALARFDEEQFNTVPFAGSWTAGQVADHLQKSVFPGVLYGPVSVADRDPEEKNAILAKIFLDFDLKMTAPDFVQPSAAPHEQAALLNSLEQAWQQVGEAATTLDLQLLCTDSALPQIGTLTRSEWIHFMLYHTQRHTRQLQNIYQQVNGAAA</sequence>
<dbReference type="InterPro" id="IPR024775">
    <property type="entry name" value="DinB-like"/>
</dbReference>
<dbReference type="SUPFAM" id="SSF109854">
    <property type="entry name" value="DinB/YfiT-like putative metalloenzymes"/>
    <property type="match status" value="1"/>
</dbReference>
<protein>
    <submittedName>
        <fullName evidence="2">DinB family protein</fullName>
    </submittedName>
</protein>
<dbReference type="Proteomes" id="UP001207742">
    <property type="component" value="Unassembled WGS sequence"/>
</dbReference>
<dbReference type="Gene3D" id="1.20.120.450">
    <property type="entry name" value="dinb family like domain"/>
    <property type="match status" value="1"/>
</dbReference>
<organism evidence="2 3">
    <name type="scientific">Chitinophaga nivalis</name>
    <dbReference type="NCBI Taxonomy" id="2991709"/>
    <lineage>
        <taxon>Bacteria</taxon>
        <taxon>Pseudomonadati</taxon>
        <taxon>Bacteroidota</taxon>
        <taxon>Chitinophagia</taxon>
        <taxon>Chitinophagales</taxon>
        <taxon>Chitinophagaceae</taxon>
        <taxon>Chitinophaga</taxon>
    </lineage>
</organism>
<keyword evidence="3" id="KW-1185">Reference proteome</keyword>
<dbReference type="EMBL" id="JAPDNS010000002">
    <property type="protein sequence ID" value="MCW3486144.1"/>
    <property type="molecule type" value="Genomic_DNA"/>
</dbReference>
<evidence type="ECO:0000259" key="1">
    <source>
        <dbReference type="Pfam" id="PF12867"/>
    </source>
</evidence>
<dbReference type="RefSeq" id="WP_264732959.1">
    <property type="nucleotide sequence ID" value="NZ_JAPDNR010000001.1"/>
</dbReference>
<feature type="domain" description="DinB-like" evidence="1">
    <location>
        <begin position="10"/>
        <end position="157"/>
    </location>
</feature>
<dbReference type="InterPro" id="IPR034660">
    <property type="entry name" value="DinB/YfiT-like"/>
</dbReference>
<gene>
    <name evidence="2" type="ORF">OL497_19740</name>
</gene>
<name>A0ABT3IQZ8_9BACT</name>
<evidence type="ECO:0000313" key="3">
    <source>
        <dbReference type="Proteomes" id="UP001207742"/>
    </source>
</evidence>
<evidence type="ECO:0000313" key="2">
    <source>
        <dbReference type="EMBL" id="MCW3486144.1"/>
    </source>
</evidence>
<proteinExistence type="predicted"/>
<accession>A0ABT3IQZ8</accession>
<comment type="caution">
    <text evidence="2">The sequence shown here is derived from an EMBL/GenBank/DDBJ whole genome shotgun (WGS) entry which is preliminary data.</text>
</comment>